<evidence type="ECO:0000256" key="15">
    <source>
        <dbReference type="ARBA" id="ARBA00049551"/>
    </source>
</evidence>
<evidence type="ECO:0000256" key="13">
    <source>
        <dbReference type="ARBA" id="ARBA00023136"/>
    </source>
</evidence>
<gene>
    <name evidence="17" type="primary">nad6</name>
</gene>
<dbReference type="PANTHER" id="PTHR11435:SF1">
    <property type="entry name" value="NADH-UBIQUINONE OXIDOREDUCTASE CHAIN 6"/>
    <property type="match status" value="1"/>
</dbReference>
<evidence type="ECO:0000256" key="8">
    <source>
        <dbReference type="ARBA" id="ARBA00022967"/>
    </source>
</evidence>
<comment type="similarity">
    <text evidence="2">Belongs to the complex I subunit 6 family.</text>
</comment>
<evidence type="ECO:0000256" key="7">
    <source>
        <dbReference type="ARBA" id="ARBA00022692"/>
    </source>
</evidence>
<dbReference type="GO" id="GO:0008137">
    <property type="term" value="F:NADH dehydrogenase (ubiquinone) activity"/>
    <property type="evidence" value="ECO:0007669"/>
    <property type="project" value="UniProtKB-EC"/>
</dbReference>
<keyword evidence="8" id="KW-1278">Translocase</keyword>
<evidence type="ECO:0000256" key="14">
    <source>
        <dbReference type="ARBA" id="ARBA00031019"/>
    </source>
</evidence>
<accession>A0A3G3FX26</accession>
<sequence length="161" mass="18441">MLISSTFILALTMLFIKHPLSMGLAIIIQSMLIAFITGSFYYNFWFSYLMFIIVVGGMMVLFIYMTTIASNEMFTTSKNLILLITPIFLITTAMIYKNKSFMETKISYNSSNLMDQFLMSVSKFMNFPANMIMVILIVYLFVVLIAVVKITNITYGPLRQS</sequence>
<feature type="transmembrane region" description="Helical" evidence="16">
    <location>
        <begin position="79"/>
        <end position="96"/>
    </location>
</feature>
<dbReference type="InterPro" id="IPR050269">
    <property type="entry name" value="ComplexI_Subunit6"/>
</dbReference>
<evidence type="ECO:0000256" key="2">
    <source>
        <dbReference type="ARBA" id="ARBA00005698"/>
    </source>
</evidence>
<evidence type="ECO:0000256" key="1">
    <source>
        <dbReference type="ARBA" id="ARBA00004225"/>
    </source>
</evidence>
<evidence type="ECO:0000256" key="16">
    <source>
        <dbReference type="SAM" id="Phobius"/>
    </source>
</evidence>
<keyword evidence="10 16" id="KW-1133">Transmembrane helix</keyword>
<reference evidence="17" key="1">
    <citation type="journal article" date="2015" name="Mol. Biol. Evol.">
        <title>Soup to Tree: The Phylogeny of Beetles Inferred by Mitochondrial Metagenomics of a Bornean Rainforest Sample.</title>
        <authorList>
            <person name="Crampton-Platt A."/>
            <person name="Timmermans M.J."/>
            <person name="Gimmel M.L."/>
            <person name="Kutty S.N."/>
            <person name="Cockerill T.D."/>
            <person name="Vun Khen C."/>
            <person name="Vogler A.P."/>
        </authorList>
    </citation>
    <scope>NUCLEOTIDE SEQUENCE</scope>
</reference>
<reference evidence="17" key="2">
    <citation type="submission" date="2018-09" db="EMBL/GenBank/DDBJ databases">
        <authorList>
            <person name="James G."/>
        </authorList>
    </citation>
    <scope>NUCLEOTIDE SEQUENCE</scope>
</reference>
<keyword evidence="12 17" id="KW-0496">Mitochondrion</keyword>
<dbReference type="PANTHER" id="PTHR11435">
    <property type="entry name" value="NADH UBIQUINONE OXIDOREDUCTASE SUBUNIT ND6"/>
    <property type="match status" value="1"/>
</dbReference>
<dbReference type="GO" id="GO:0031966">
    <property type="term" value="C:mitochondrial membrane"/>
    <property type="evidence" value="ECO:0007669"/>
    <property type="project" value="UniProtKB-SubCell"/>
</dbReference>
<comment type="catalytic activity">
    <reaction evidence="15">
        <text>a ubiquinone + NADH + 5 H(+)(in) = a ubiquinol + NAD(+) + 4 H(+)(out)</text>
        <dbReference type="Rhea" id="RHEA:29091"/>
        <dbReference type="Rhea" id="RHEA-COMP:9565"/>
        <dbReference type="Rhea" id="RHEA-COMP:9566"/>
        <dbReference type="ChEBI" id="CHEBI:15378"/>
        <dbReference type="ChEBI" id="CHEBI:16389"/>
        <dbReference type="ChEBI" id="CHEBI:17976"/>
        <dbReference type="ChEBI" id="CHEBI:57540"/>
        <dbReference type="ChEBI" id="CHEBI:57945"/>
        <dbReference type="EC" id="7.1.1.2"/>
    </reaction>
</comment>
<keyword evidence="6" id="KW-0679">Respiratory chain</keyword>
<name>A0A3G3FX26_9COLE</name>
<evidence type="ECO:0000256" key="6">
    <source>
        <dbReference type="ARBA" id="ARBA00022660"/>
    </source>
</evidence>
<evidence type="ECO:0000256" key="4">
    <source>
        <dbReference type="ARBA" id="ARBA00021095"/>
    </source>
</evidence>
<dbReference type="EMBL" id="MH836605">
    <property type="protein sequence ID" value="AYQ19011.1"/>
    <property type="molecule type" value="Genomic_DNA"/>
</dbReference>
<organism evidence="17">
    <name type="scientific">Ptilodactylidae sp. 2 ACP-2013</name>
    <dbReference type="NCBI Taxonomy" id="1434563"/>
    <lineage>
        <taxon>Eukaryota</taxon>
        <taxon>Metazoa</taxon>
        <taxon>Ecdysozoa</taxon>
        <taxon>Arthropoda</taxon>
        <taxon>Hexapoda</taxon>
        <taxon>Insecta</taxon>
        <taxon>Pterygota</taxon>
        <taxon>Neoptera</taxon>
        <taxon>Endopterygota</taxon>
        <taxon>Coleoptera</taxon>
        <taxon>Polyphaga</taxon>
        <taxon>Elateriformia</taxon>
        <taxon>Byrrhoidea</taxon>
        <taxon>Ptilodactylidae</taxon>
    </lineage>
</organism>
<feature type="transmembrane region" description="Helical" evidence="16">
    <location>
        <begin position="127"/>
        <end position="148"/>
    </location>
</feature>
<evidence type="ECO:0000313" key="17">
    <source>
        <dbReference type="EMBL" id="AYQ19011.1"/>
    </source>
</evidence>
<keyword evidence="13 16" id="KW-0472">Membrane</keyword>
<keyword evidence="9" id="KW-0249">Electron transport</keyword>
<keyword evidence="5" id="KW-0813">Transport</keyword>
<comment type="subcellular location">
    <subcellularLocation>
        <location evidence="1">Mitochondrion membrane</location>
        <topology evidence="1">Multi-pass membrane protein</topology>
    </subcellularLocation>
</comment>
<protein>
    <recommendedName>
        <fullName evidence="4">NADH-ubiquinone oxidoreductase chain 6</fullName>
        <ecNumber evidence="3">7.1.1.2</ecNumber>
    </recommendedName>
    <alternativeName>
        <fullName evidence="14">NADH dehydrogenase subunit 6</fullName>
    </alternativeName>
</protein>
<keyword evidence="11" id="KW-0520">NAD</keyword>
<evidence type="ECO:0000256" key="12">
    <source>
        <dbReference type="ARBA" id="ARBA00023128"/>
    </source>
</evidence>
<evidence type="ECO:0000256" key="11">
    <source>
        <dbReference type="ARBA" id="ARBA00023027"/>
    </source>
</evidence>
<geneLocation type="mitochondrion" evidence="17"/>
<evidence type="ECO:0000256" key="5">
    <source>
        <dbReference type="ARBA" id="ARBA00022448"/>
    </source>
</evidence>
<feature type="transmembrane region" description="Helical" evidence="16">
    <location>
        <begin position="48"/>
        <end position="67"/>
    </location>
</feature>
<dbReference type="EC" id="7.1.1.2" evidence="3"/>
<evidence type="ECO:0000256" key="9">
    <source>
        <dbReference type="ARBA" id="ARBA00022982"/>
    </source>
</evidence>
<proteinExistence type="inferred from homology"/>
<dbReference type="AlphaFoldDB" id="A0A3G3FX26"/>
<evidence type="ECO:0000256" key="10">
    <source>
        <dbReference type="ARBA" id="ARBA00022989"/>
    </source>
</evidence>
<evidence type="ECO:0000256" key="3">
    <source>
        <dbReference type="ARBA" id="ARBA00012944"/>
    </source>
</evidence>
<keyword evidence="7 16" id="KW-0812">Transmembrane</keyword>